<dbReference type="OrthoDB" id="9897831at2"/>
<accession>A0A168QNT1</accession>
<name>A0A168QNT1_9BACL</name>
<evidence type="ECO:0000313" key="2">
    <source>
        <dbReference type="Proteomes" id="UP000077355"/>
    </source>
</evidence>
<proteinExistence type="predicted"/>
<reference evidence="1 2" key="1">
    <citation type="submission" date="2016-03" db="EMBL/GenBank/DDBJ databases">
        <title>Draft genome sequence of Paenibacillus antarcticus CECT 5836.</title>
        <authorList>
            <person name="Shin S.-K."/>
            <person name="Yi H."/>
        </authorList>
    </citation>
    <scope>NUCLEOTIDE SEQUENCE [LARGE SCALE GENOMIC DNA]</scope>
    <source>
        <strain evidence="1 2">CECT 5836</strain>
    </source>
</reference>
<evidence type="ECO:0000313" key="1">
    <source>
        <dbReference type="EMBL" id="OAB48006.1"/>
    </source>
</evidence>
<sequence>MNKQTEFQYYLSFIHENYPQSAFLKSQEGLVKKLFTNIHDSLIISEIFSSIRNSNPICTQLLADQKLIYLKTLYILPTNDDFQFYSIMRANVENLLRILINKFKPEMTYEEIKETSFSTLNKLLDATYLNHKYKVELSDLYSYFGAFSKNIHRISSEQTTILYLNEMMSKTLISKNLETKITSIEKIKINLIFMFLDIYNLKSSSFDTPQLSRLHSILGDEEYEKLPFFK</sequence>
<comment type="caution">
    <text evidence="1">The sequence shown here is derived from an EMBL/GenBank/DDBJ whole genome shotgun (WGS) entry which is preliminary data.</text>
</comment>
<dbReference type="Proteomes" id="UP000077355">
    <property type="component" value="Unassembled WGS sequence"/>
</dbReference>
<keyword evidence="2" id="KW-1185">Reference proteome</keyword>
<organism evidence="1 2">
    <name type="scientific">Paenibacillus antarcticus</name>
    <dbReference type="NCBI Taxonomy" id="253703"/>
    <lineage>
        <taxon>Bacteria</taxon>
        <taxon>Bacillati</taxon>
        <taxon>Bacillota</taxon>
        <taxon>Bacilli</taxon>
        <taxon>Bacillales</taxon>
        <taxon>Paenibacillaceae</taxon>
        <taxon>Paenibacillus</taxon>
    </lineage>
</organism>
<protein>
    <submittedName>
        <fullName evidence="1">Uncharacterized protein</fullName>
    </submittedName>
</protein>
<dbReference type="RefSeq" id="WP_068646734.1">
    <property type="nucleotide sequence ID" value="NZ_CP043611.1"/>
</dbReference>
<dbReference type="EMBL" id="LVJI01000002">
    <property type="protein sequence ID" value="OAB48006.1"/>
    <property type="molecule type" value="Genomic_DNA"/>
</dbReference>
<gene>
    <name evidence="1" type="ORF">PBAT_03795</name>
</gene>
<dbReference type="AlphaFoldDB" id="A0A168QNT1"/>